<dbReference type="SUPFAM" id="SSF51735">
    <property type="entry name" value="NAD(P)-binding Rossmann-fold domains"/>
    <property type="match status" value="1"/>
</dbReference>
<evidence type="ECO:0000259" key="3">
    <source>
        <dbReference type="SMART" id="SM00829"/>
    </source>
</evidence>
<evidence type="ECO:0000313" key="5">
    <source>
        <dbReference type="Proteomes" id="UP000241647"/>
    </source>
</evidence>
<gene>
    <name evidence="4" type="ORF">C8259_09550</name>
</gene>
<proteinExistence type="predicted"/>
<dbReference type="Gene3D" id="3.40.50.720">
    <property type="entry name" value="NAD(P)-binding Rossmann-like Domain"/>
    <property type="match status" value="1"/>
</dbReference>
<dbReference type="InterPro" id="IPR036291">
    <property type="entry name" value="NAD(P)-bd_dom_sf"/>
</dbReference>
<evidence type="ECO:0000256" key="2">
    <source>
        <dbReference type="ARBA" id="ARBA00023002"/>
    </source>
</evidence>
<dbReference type="GO" id="GO:0070402">
    <property type="term" value="F:NADPH binding"/>
    <property type="evidence" value="ECO:0007669"/>
    <property type="project" value="TreeGrafter"/>
</dbReference>
<dbReference type="GO" id="GO:0035925">
    <property type="term" value="F:mRNA 3'-UTR AU-rich region binding"/>
    <property type="evidence" value="ECO:0007669"/>
    <property type="project" value="TreeGrafter"/>
</dbReference>
<dbReference type="Gene3D" id="3.90.180.10">
    <property type="entry name" value="Medium-chain alcohol dehydrogenases, catalytic domain"/>
    <property type="match status" value="1"/>
</dbReference>
<dbReference type="AlphaFoldDB" id="A0A2T2Z8I2"/>
<dbReference type="GO" id="GO:0003960">
    <property type="term" value="F:quinone reductase (NADPH) activity"/>
    <property type="evidence" value="ECO:0007669"/>
    <property type="project" value="TreeGrafter"/>
</dbReference>
<accession>A0A2T2Z8I2</accession>
<feature type="domain" description="Enoyl reductase (ER)" evidence="3">
    <location>
        <begin position="11"/>
        <end position="303"/>
    </location>
</feature>
<dbReference type="Proteomes" id="UP000241647">
    <property type="component" value="Unassembled WGS sequence"/>
</dbReference>
<dbReference type="SMART" id="SM00829">
    <property type="entry name" value="PKS_ER"/>
    <property type="match status" value="1"/>
</dbReference>
<dbReference type="EMBL" id="PYHS01000004">
    <property type="protein sequence ID" value="PSR64067.1"/>
    <property type="molecule type" value="Genomic_DNA"/>
</dbReference>
<dbReference type="Pfam" id="PF00107">
    <property type="entry name" value="ADH_zinc_N"/>
    <property type="match status" value="1"/>
</dbReference>
<reference evidence="4 5" key="1">
    <citation type="submission" date="2018-02" db="EMBL/GenBank/DDBJ databases">
        <title>8 Nocardia nova and 1 Nocardia cyriacigeorgica strain used for evolution to TMP-SMX.</title>
        <authorList>
            <person name="Mehta H."/>
            <person name="Weng J."/>
            <person name="Shamoo Y."/>
        </authorList>
    </citation>
    <scope>NUCLEOTIDE SEQUENCE [LARGE SCALE GENOMIC DNA]</scope>
    <source>
        <strain evidence="4 5">ATCC 33727</strain>
    </source>
</reference>
<dbReference type="GO" id="GO:0005829">
    <property type="term" value="C:cytosol"/>
    <property type="evidence" value="ECO:0007669"/>
    <property type="project" value="TreeGrafter"/>
</dbReference>
<dbReference type="InterPro" id="IPR013149">
    <property type="entry name" value="ADH-like_C"/>
</dbReference>
<comment type="caution">
    <text evidence="4">The sequence shown here is derived from an EMBL/GenBank/DDBJ whole genome shotgun (WGS) entry which is preliminary data.</text>
</comment>
<dbReference type="InterPro" id="IPR011032">
    <property type="entry name" value="GroES-like_sf"/>
</dbReference>
<dbReference type="PANTHER" id="PTHR48106">
    <property type="entry name" value="QUINONE OXIDOREDUCTASE PIG3-RELATED"/>
    <property type="match status" value="1"/>
</dbReference>
<evidence type="ECO:0000256" key="1">
    <source>
        <dbReference type="ARBA" id="ARBA00022857"/>
    </source>
</evidence>
<protein>
    <submittedName>
        <fullName evidence="4">NADPH:quinone reductase</fullName>
    </submittedName>
</protein>
<name>A0A2T2Z8I2_9NOCA</name>
<sequence>MRAIQFSPAADRLARSRLVEVERPEPGPGQVLVRTELTGVGVGLVRMLRADAEANPGGEMVGTVVAVGPGVAESWIGARVGGVVFASLYAEYVCAVTAMVTEIPADVPAADALAVVRGGLVAMGVVHAAKTVAGASVLITAAASGAGHLALQLARAAGASRVVAAVGSTGKFDFVRQCGADDVLTYDDPWPRAVDIVLDGVGGDLVQRGVNSLGPHGTLVAYSAGGGAVDTSTLLGDLKTVTGFSMGLLSRTEPELIEQYRARLWKLLDEKVIRPHVEVRDWTELDAVVDRIATRRNLGRMAISAGPGPG</sequence>
<dbReference type="InterPro" id="IPR020843">
    <property type="entry name" value="ER"/>
</dbReference>
<keyword evidence="1" id="KW-0521">NADP</keyword>
<dbReference type="SUPFAM" id="SSF50129">
    <property type="entry name" value="GroES-like"/>
    <property type="match status" value="1"/>
</dbReference>
<keyword evidence="2" id="KW-0560">Oxidoreductase</keyword>
<organism evidence="4 5">
    <name type="scientific">Nocardia nova</name>
    <dbReference type="NCBI Taxonomy" id="37330"/>
    <lineage>
        <taxon>Bacteria</taxon>
        <taxon>Bacillati</taxon>
        <taxon>Actinomycetota</taxon>
        <taxon>Actinomycetes</taxon>
        <taxon>Mycobacteriales</taxon>
        <taxon>Nocardiaceae</taxon>
        <taxon>Nocardia</taxon>
    </lineage>
</organism>
<evidence type="ECO:0000313" key="4">
    <source>
        <dbReference type="EMBL" id="PSR64067.1"/>
    </source>
</evidence>
<dbReference type="RefSeq" id="WP_063023147.1">
    <property type="nucleotide sequence ID" value="NZ_PYHS01000004.1"/>
</dbReference>
<dbReference type="PANTHER" id="PTHR48106:SF13">
    <property type="entry name" value="QUINONE OXIDOREDUCTASE-RELATED"/>
    <property type="match status" value="1"/>
</dbReference>